<dbReference type="AlphaFoldDB" id="A0A498SEX4"/>
<proteinExistence type="predicted"/>
<evidence type="ECO:0000313" key="3">
    <source>
        <dbReference type="EMBL" id="VBB28402.1"/>
    </source>
</evidence>
<keyword evidence="4" id="KW-1185">Reference proteome</keyword>
<evidence type="ECO:0000259" key="2">
    <source>
        <dbReference type="Pfam" id="PF23674"/>
    </source>
</evidence>
<name>A0A498SEX4_ACAVI</name>
<gene>
    <name evidence="3" type="ORF">NAV_LOCUS3232</name>
</gene>
<evidence type="ECO:0000256" key="1">
    <source>
        <dbReference type="SAM" id="MobiDB-lite"/>
    </source>
</evidence>
<evidence type="ECO:0000313" key="4">
    <source>
        <dbReference type="Proteomes" id="UP000276991"/>
    </source>
</evidence>
<organism evidence="3 4">
    <name type="scientific">Acanthocheilonema viteae</name>
    <name type="common">Filarial nematode worm</name>
    <name type="synonym">Dipetalonema viteae</name>
    <dbReference type="NCBI Taxonomy" id="6277"/>
    <lineage>
        <taxon>Eukaryota</taxon>
        <taxon>Metazoa</taxon>
        <taxon>Ecdysozoa</taxon>
        <taxon>Nematoda</taxon>
        <taxon>Chromadorea</taxon>
        <taxon>Rhabditida</taxon>
        <taxon>Spirurina</taxon>
        <taxon>Spiruromorpha</taxon>
        <taxon>Filarioidea</taxon>
        <taxon>Onchocercidae</taxon>
        <taxon>Acanthocheilonema</taxon>
    </lineage>
</organism>
<feature type="region of interest" description="Disordered" evidence="1">
    <location>
        <begin position="161"/>
        <end position="183"/>
    </location>
</feature>
<feature type="region of interest" description="Disordered" evidence="1">
    <location>
        <begin position="69"/>
        <end position="100"/>
    </location>
</feature>
<feature type="compositionally biased region" description="Polar residues" evidence="1">
    <location>
        <begin position="69"/>
        <end position="96"/>
    </location>
</feature>
<feature type="compositionally biased region" description="Basic and acidic residues" evidence="1">
    <location>
        <begin position="173"/>
        <end position="183"/>
    </location>
</feature>
<sequence length="594" mass="67356">MEMKSTHTTQGVNVDNAQHAVSQTVQRLVMNSMQQSCTDSIQQQTCSTSQDTRQVCASATVTECQEVWSKSTEADVSNQTGSEVSNGQDSQEPRTTWQDDEHEYEIQMNLLNEEWKRPEVKEIMTKLLKGELKFAEAASRISVILGHEVTVASVQNRALHFSDSPQSGQSNNQKEREGDSENILEKKHPIVVKKFGPEFYEVIRNLRGNLNNIAIKEPQSNCVRIYRRSTTRHYYSYYRCSTCDHMSRREVQDCHPSPIIKMIHDNIVGEPFPSHHPECKPISFSQLRAMQIDREIRQEVINEMMTPFEAWSKGDLRALLEEAGRVSQLTKYHPQWKKVKCKSRNENARHPYARPYGETLISYEEKIRRKLNEQMKHPDSRPGSIILERFGAQTQTDNEWSFAPRKQDGCAFVTDESQSLISDLKAVPDADGLLSGERMHIEQARISVEGTSELNAPGKTRKLSFASRDSGEPVNNFSGRNQTVFGGQTLASETGAESGITSVSTRISKLCSASNCASHVAKLAVDGKRDMIKETNRKLFMVDDEHLLKLFRRCPDCGEQLKTLALSSRKAIPMVTYKCQGSCEEKVWFGYESK</sequence>
<dbReference type="OrthoDB" id="5832999at2759"/>
<accession>A0A498SEX4</accession>
<feature type="compositionally biased region" description="Polar residues" evidence="1">
    <location>
        <begin position="163"/>
        <end position="172"/>
    </location>
</feature>
<dbReference type="Pfam" id="PF23674">
    <property type="entry name" value="RYYR-CCHC"/>
    <property type="match status" value="1"/>
</dbReference>
<reference evidence="3 4" key="1">
    <citation type="submission" date="2018-08" db="EMBL/GenBank/DDBJ databases">
        <authorList>
            <person name="Laetsch R D."/>
            <person name="Stevens L."/>
            <person name="Kumar S."/>
            <person name="Blaxter L. M."/>
        </authorList>
    </citation>
    <scope>NUCLEOTIDE SEQUENCE [LARGE SCALE GENOMIC DNA]</scope>
</reference>
<dbReference type="EMBL" id="UPTC01000398">
    <property type="protein sequence ID" value="VBB28402.1"/>
    <property type="molecule type" value="Genomic_DNA"/>
</dbReference>
<dbReference type="Proteomes" id="UP000276991">
    <property type="component" value="Unassembled WGS sequence"/>
</dbReference>
<protein>
    <recommendedName>
        <fullName evidence="2">RYYR-CCHC domain-containing protein</fullName>
    </recommendedName>
</protein>
<dbReference type="InterPro" id="IPR057001">
    <property type="entry name" value="RYYR-CCHC"/>
</dbReference>
<feature type="domain" description="RYYR-CCHC" evidence="2">
    <location>
        <begin position="202"/>
        <end position="279"/>
    </location>
</feature>